<sequence length="83" mass="8631">MGFVKSCAKKFGIDSTGVSVREGFGTNKVCQGTSDKQGAGDIWEDMPELGLGLVLPPQSDAEDMIGSGSGKAQHTLSDSKELP</sequence>
<evidence type="ECO:0000256" key="1">
    <source>
        <dbReference type="SAM" id="MobiDB-lite"/>
    </source>
</evidence>
<protein>
    <submittedName>
        <fullName evidence="2 4">Uncharacterized protein</fullName>
    </submittedName>
</protein>
<reference evidence="4" key="2">
    <citation type="submission" date="2019-11" db="UniProtKB">
        <authorList>
            <consortium name="WormBaseParasite"/>
        </authorList>
    </citation>
    <scope>IDENTIFICATION</scope>
</reference>
<dbReference type="Proteomes" id="UP000267029">
    <property type="component" value="Unassembled WGS sequence"/>
</dbReference>
<dbReference type="AlphaFoldDB" id="A0A0R3UDA0"/>
<organism evidence="4">
    <name type="scientific">Mesocestoides corti</name>
    <name type="common">Flatworm</name>
    <dbReference type="NCBI Taxonomy" id="53468"/>
    <lineage>
        <taxon>Eukaryota</taxon>
        <taxon>Metazoa</taxon>
        <taxon>Spiralia</taxon>
        <taxon>Lophotrochozoa</taxon>
        <taxon>Platyhelminthes</taxon>
        <taxon>Cestoda</taxon>
        <taxon>Eucestoda</taxon>
        <taxon>Cyclophyllidea</taxon>
        <taxon>Mesocestoididae</taxon>
        <taxon>Mesocestoides</taxon>
    </lineage>
</organism>
<dbReference type="WBParaSite" id="MCU_014113-RA">
    <property type="protein sequence ID" value="MCU_014113-RA"/>
    <property type="gene ID" value="MCU_014113"/>
</dbReference>
<dbReference type="EMBL" id="UXSR01002627">
    <property type="protein sequence ID" value="VDD78896.1"/>
    <property type="molecule type" value="Genomic_DNA"/>
</dbReference>
<name>A0A0R3UDA0_MESCO</name>
<gene>
    <name evidence="2" type="ORF">MCOS_LOCUS4899</name>
</gene>
<proteinExistence type="predicted"/>
<evidence type="ECO:0000313" key="2">
    <source>
        <dbReference type="EMBL" id="VDD78896.1"/>
    </source>
</evidence>
<feature type="region of interest" description="Disordered" evidence="1">
    <location>
        <begin position="57"/>
        <end position="83"/>
    </location>
</feature>
<keyword evidence="3" id="KW-1185">Reference proteome</keyword>
<evidence type="ECO:0000313" key="4">
    <source>
        <dbReference type="WBParaSite" id="MCU_014113-RA"/>
    </source>
</evidence>
<evidence type="ECO:0000313" key="3">
    <source>
        <dbReference type="Proteomes" id="UP000267029"/>
    </source>
</evidence>
<accession>A0A0R3UDA0</accession>
<reference evidence="2 3" key="1">
    <citation type="submission" date="2018-10" db="EMBL/GenBank/DDBJ databases">
        <authorList>
            <consortium name="Pathogen Informatics"/>
        </authorList>
    </citation>
    <scope>NUCLEOTIDE SEQUENCE [LARGE SCALE GENOMIC DNA]</scope>
</reference>